<dbReference type="CDD" id="cd05838">
    <property type="entry name" value="PWWP_NSD_rpt2"/>
    <property type="match status" value="1"/>
</dbReference>
<dbReference type="InterPro" id="IPR050777">
    <property type="entry name" value="SET2_Histone-Lys_MeTrsfase"/>
</dbReference>
<dbReference type="GO" id="GO:0016279">
    <property type="term" value="F:protein-lysine N-methyltransferase activity"/>
    <property type="evidence" value="ECO:0007669"/>
    <property type="project" value="UniProtKB-ARBA"/>
</dbReference>
<feature type="compositionally biased region" description="Basic and acidic residues" evidence="17">
    <location>
        <begin position="300"/>
        <end position="313"/>
    </location>
</feature>
<dbReference type="Pfam" id="PF22908">
    <property type="entry name" value="PHD_NSD"/>
    <property type="match status" value="1"/>
</dbReference>
<organism evidence="23 24">
    <name type="scientific">Lottia gigantea</name>
    <name type="common">Giant owl limpet</name>
    <dbReference type="NCBI Taxonomy" id="225164"/>
    <lineage>
        <taxon>Eukaryota</taxon>
        <taxon>Metazoa</taxon>
        <taxon>Spiralia</taxon>
        <taxon>Lophotrochozoa</taxon>
        <taxon>Mollusca</taxon>
        <taxon>Gastropoda</taxon>
        <taxon>Patellogastropoda</taxon>
        <taxon>Lottioidea</taxon>
        <taxon>Lottiidae</taxon>
        <taxon>Lottia</taxon>
    </lineage>
</organism>
<dbReference type="InterPro" id="IPR001214">
    <property type="entry name" value="SET_dom"/>
</dbReference>
<feature type="compositionally biased region" description="Basic and acidic residues" evidence="17">
    <location>
        <begin position="364"/>
        <end position="375"/>
    </location>
</feature>
<feature type="compositionally biased region" description="Polar residues" evidence="17">
    <location>
        <begin position="274"/>
        <end position="284"/>
    </location>
</feature>
<evidence type="ECO:0000259" key="22">
    <source>
        <dbReference type="PROSITE" id="PS51215"/>
    </source>
</evidence>
<dbReference type="PROSITE" id="PS50868">
    <property type="entry name" value="POST_SET"/>
    <property type="match status" value="1"/>
</dbReference>
<keyword evidence="7" id="KW-0949">S-adenosyl-L-methionine</keyword>
<dbReference type="InterPro" id="IPR003616">
    <property type="entry name" value="Post-SET_dom"/>
</dbReference>
<dbReference type="PROSITE" id="PS50280">
    <property type="entry name" value="SET"/>
    <property type="match status" value="1"/>
</dbReference>
<dbReference type="SUPFAM" id="SSF57903">
    <property type="entry name" value="FYVE/PHD zinc finger"/>
    <property type="match status" value="3"/>
</dbReference>
<dbReference type="Gene3D" id="3.30.40.10">
    <property type="entry name" value="Zinc/RING finger domain, C3HC4 (zinc finger)"/>
    <property type="match status" value="4"/>
</dbReference>
<dbReference type="SUPFAM" id="SSF47095">
    <property type="entry name" value="HMG-box"/>
    <property type="match status" value="1"/>
</dbReference>
<dbReference type="CDD" id="cd19173">
    <property type="entry name" value="SET_NSD"/>
    <property type="match status" value="1"/>
</dbReference>
<evidence type="ECO:0008006" key="25">
    <source>
        <dbReference type="Google" id="ProtNLM"/>
    </source>
</evidence>
<sequence>MGDMLWGKVGGHPWWPCMVSECPYTFQFTKLSGSRMTRMYHVQYFGNEGERGWITESSTIPFKGLKEFLDHADEQIQTASKKLKPKVVQSFKIQPTRKCAWDIGVAQATEAFNFDIKERQEKYTFVYDLKQNFTTVKSKDTPGTPPKKRGRKRKVESDETSPSSVDEPNTPVEQNSKRQKLDSREEDKSDDSLVKALFTRPKTVKYEASFDTFYNKHEESVLDEHPDWSGDEVREHLSQQWSIMTDKQKARYKTKFTVDSDTPSSPADEDKKGQQNVNPKSTGTRKVEEPEKQQKQKKSEKKDTPKPPKESTKPPKSKSRRSESVSSTATPEDATEDTESSVPEGKEKKKSRKSKNLLSVPANHDSDSGSEKSEPRVILQSTIKSGDGEYELDIFKLHATSNAKRENICVICEQPGQLLECQGACQGHFHASCLKVSDYQEAEFKCNECETGNHTCFGCKEASPETRKCSVSSCGKFYHESCFKKYPQSRIEGKSYFCPLHTCATCAADNPKNPKATKGRLLRCVRCPVAYHAGDYCIAAGAINLAGNHIVCSKHFQPNKTQRHHAHVNVSWCFQCSKGGTLLCCESCPAAYHPECLKLSFPEGSWYCQDCSSGKKPLYGDLIWIKIGNYRWWPGEICHPRNVPLNIQEKTHQVGEFPVRFFGSHDFYWTHQGRVFLFQEGDKGSRDQSEAKGLAKIFGKEATEAFKIWQAAKANKEQLEKENNSKKPAPFKFVKTNIPIGNVQINKADLSEIPRCECKPDQDNPCSNDSDCLNRMLMYECHPQTCPAAEKCQNQRFTKREYPNSEALKTPSRGWGLYTKVDVKKGQFVNEYVGDLVDEDECRRRIKQAHEDNITNFYMLTLDKNRVIDAGPKGNLSRFMNHSCQPNCETQKWMVNGDVRVGLFALNDISAGSELTFNYNLECLGNEKTVCACGAFNCSGFLGVRPKVSSIANANRVKDGNKKKKRKKKIDIKKEHDDDCFRCEEGGELVMCDHNTCPKVYHLQCLNLTKPPTGKWLCPWHHCDDCGKAAVKRCSKCPNSYCSKHIKGNIFDVEGTLYCHDHD</sequence>
<keyword evidence="4" id="KW-0597">Phosphoprotein</keyword>
<comment type="subcellular location">
    <subcellularLocation>
        <location evidence="2">Chromosome</location>
    </subcellularLocation>
    <subcellularLocation>
        <location evidence="1">Nucleus</location>
    </subcellularLocation>
</comment>
<evidence type="ECO:0000259" key="19">
    <source>
        <dbReference type="PROSITE" id="PS50280"/>
    </source>
</evidence>
<dbReference type="PROSITE" id="PS51215">
    <property type="entry name" value="AWS"/>
    <property type="match status" value="1"/>
</dbReference>
<evidence type="ECO:0000256" key="10">
    <source>
        <dbReference type="ARBA" id="ARBA00022771"/>
    </source>
</evidence>
<evidence type="ECO:0000256" key="12">
    <source>
        <dbReference type="ARBA" id="ARBA00022853"/>
    </source>
</evidence>
<dbReference type="CDD" id="cd21991">
    <property type="entry name" value="HMG-box_NSD2"/>
    <property type="match status" value="1"/>
</dbReference>
<dbReference type="InterPro" id="IPR000313">
    <property type="entry name" value="PWWP_dom"/>
</dbReference>
<dbReference type="Proteomes" id="UP000030746">
    <property type="component" value="Unassembled WGS sequence"/>
</dbReference>
<dbReference type="AlphaFoldDB" id="V4A5N9"/>
<name>V4A5N9_LOTGI</name>
<dbReference type="GO" id="GO:0005694">
    <property type="term" value="C:chromosome"/>
    <property type="evidence" value="ECO:0007669"/>
    <property type="project" value="UniProtKB-SubCell"/>
</dbReference>
<dbReference type="CDD" id="cd15568">
    <property type="entry name" value="PHD5_NSD"/>
    <property type="match status" value="1"/>
</dbReference>
<evidence type="ECO:0000259" key="18">
    <source>
        <dbReference type="PROSITE" id="PS50016"/>
    </source>
</evidence>
<evidence type="ECO:0000259" key="20">
    <source>
        <dbReference type="PROSITE" id="PS50812"/>
    </source>
</evidence>
<feature type="compositionally biased region" description="Basic and acidic residues" evidence="17">
    <location>
        <begin position="285"/>
        <end position="294"/>
    </location>
</feature>
<evidence type="ECO:0000259" key="21">
    <source>
        <dbReference type="PROSITE" id="PS50868"/>
    </source>
</evidence>
<evidence type="ECO:0000256" key="8">
    <source>
        <dbReference type="ARBA" id="ARBA00022723"/>
    </source>
</evidence>
<feature type="domain" description="SET" evidence="19">
    <location>
        <begin position="803"/>
        <end position="920"/>
    </location>
</feature>
<keyword evidence="10 16" id="KW-0863">Zinc-finger</keyword>
<accession>V4A5N9</accession>
<feature type="domain" description="PWWP" evidence="20">
    <location>
        <begin position="1"/>
        <end position="65"/>
    </location>
</feature>
<keyword evidence="14" id="KW-0804">Transcription</keyword>
<dbReference type="Gene3D" id="2.170.270.10">
    <property type="entry name" value="SET domain"/>
    <property type="match status" value="1"/>
</dbReference>
<feature type="non-terminal residue" evidence="23">
    <location>
        <position position="1063"/>
    </location>
</feature>
<keyword evidence="9" id="KW-0677">Repeat</keyword>
<dbReference type="Gene3D" id="1.10.30.10">
    <property type="entry name" value="High mobility group box domain"/>
    <property type="match status" value="1"/>
</dbReference>
<dbReference type="InterPro" id="IPR055197">
    <property type="entry name" value="PHDvar_NSD"/>
</dbReference>
<dbReference type="SMART" id="SM00570">
    <property type="entry name" value="AWS"/>
    <property type="match status" value="1"/>
</dbReference>
<dbReference type="SMART" id="SM00249">
    <property type="entry name" value="PHD"/>
    <property type="match status" value="4"/>
</dbReference>
<feature type="domain" description="PWWP" evidence="20">
    <location>
        <begin position="619"/>
        <end position="681"/>
    </location>
</feature>
<dbReference type="GeneID" id="20244961"/>
<dbReference type="Pfam" id="PF00856">
    <property type="entry name" value="SET"/>
    <property type="match status" value="1"/>
</dbReference>
<keyword evidence="12" id="KW-0156">Chromatin regulator</keyword>
<dbReference type="InterPro" id="IPR019786">
    <property type="entry name" value="Zinc_finger_PHD-type_CS"/>
</dbReference>
<dbReference type="STRING" id="225164.V4A5N9"/>
<dbReference type="InterPro" id="IPR036910">
    <property type="entry name" value="HMG_box_dom_sf"/>
</dbReference>
<dbReference type="FunFam" id="2.30.30.140:FF:000099">
    <property type="entry name" value="Histone-lysine N-methyltransferase"/>
    <property type="match status" value="1"/>
</dbReference>
<evidence type="ECO:0000256" key="7">
    <source>
        <dbReference type="ARBA" id="ARBA00022691"/>
    </source>
</evidence>
<dbReference type="SMART" id="SM00317">
    <property type="entry name" value="SET"/>
    <property type="match status" value="1"/>
</dbReference>
<dbReference type="InterPro" id="IPR011011">
    <property type="entry name" value="Znf_FYVE_PHD"/>
</dbReference>
<dbReference type="InterPro" id="IPR047443">
    <property type="entry name" value="HMG-box_NSD2"/>
</dbReference>
<dbReference type="CTD" id="20244961"/>
<feature type="domain" description="Post-SET" evidence="21">
    <location>
        <begin position="927"/>
        <end position="943"/>
    </location>
</feature>
<dbReference type="EMBL" id="KB202444">
    <property type="protein sequence ID" value="ESO90320.1"/>
    <property type="molecule type" value="Genomic_DNA"/>
</dbReference>
<dbReference type="SUPFAM" id="SSF82199">
    <property type="entry name" value="SET domain"/>
    <property type="match status" value="1"/>
</dbReference>
<dbReference type="InterPro" id="IPR009071">
    <property type="entry name" value="HMG_box_dom"/>
</dbReference>
<evidence type="ECO:0000256" key="3">
    <source>
        <dbReference type="ARBA" id="ARBA00022454"/>
    </source>
</evidence>
<evidence type="ECO:0000256" key="6">
    <source>
        <dbReference type="ARBA" id="ARBA00022679"/>
    </source>
</evidence>
<evidence type="ECO:0000256" key="16">
    <source>
        <dbReference type="PROSITE-ProRule" id="PRU00146"/>
    </source>
</evidence>
<dbReference type="Pfam" id="PF23004">
    <property type="entry name" value="PHDvar_NSD"/>
    <property type="match status" value="1"/>
</dbReference>
<feature type="domain" description="PHD-type" evidence="18">
    <location>
        <begin position="406"/>
        <end position="452"/>
    </location>
</feature>
<feature type="domain" description="PHD-type" evidence="18">
    <location>
        <begin position="570"/>
        <end position="614"/>
    </location>
</feature>
<dbReference type="PROSITE" id="PS50812">
    <property type="entry name" value="PWWP"/>
    <property type="match status" value="2"/>
</dbReference>
<dbReference type="GO" id="GO:0008270">
    <property type="term" value="F:zinc ion binding"/>
    <property type="evidence" value="ECO:0007669"/>
    <property type="project" value="UniProtKB-KW"/>
</dbReference>
<evidence type="ECO:0000313" key="23">
    <source>
        <dbReference type="EMBL" id="ESO90320.1"/>
    </source>
</evidence>
<evidence type="ECO:0000256" key="1">
    <source>
        <dbReference type="ARBA" id="ARBA00004123"/>
    </source>
</evidence>
<dbReference type="GO" id="GO:0032259">
    <property type="term" value="P:methylation"/>
    <property type="evidence" value="ECO:0007669"/>
    <property type="project" value="UniProtKB-KW"/>
</dbReference>
<dbReference type="OMA" id="SHIICPA"/>
<keyword evidence="24" id="KW-1185">Reference proteome</keyword>
<keyword evidence="13" id="KW-0805">Transcription regulation</keyword>
<evidence type="ECO:0000256" key="5">
    <source>
        <dbReference type="ARBA" id="ARBA00022603"/>
    </source>
</evidence>
<dbReference type="PROSITE" id="PS01359">
    <property type="entry name" value="ZF_PHD_1"/>
    <property type="match status" value="1"/>
</dbReference>
<feature type="domain" description="AWS" evidence="22">
    <location>
        <begin position="751"/>
        <end position="801"/>
    </location>
</feature>
<dbReference type="Pfam" id="PF00855">
    <property type="entry name" value="PWWP"/>
    <property type="match status" value="2"/>
</dbReference>
<dbReference type="RefSeq" id="XP_009058992.1">
    <property type="nucleotide sequence ID" value="XM_009060744.1"/>
</dbReference>
<dbReference type="CDD" id="cd15564">
    <property type="entry name" value="PHD1_NSD"/>
    <property type="match status" value="1"/>
</dbReference>
<dbReference type="PROSITE" id="PS50016">
    <property type="entry name" value="ZF_PHD_2"/>
    <property type="match status" value="2"/>
</dbReference>
<dbReference type="CDD" id="cd15565">
    <property type="entry name" value="PHD2_NSD"/>
    <property type="match status" value="1"/>
</dbReference>
<reference evidence="23 24" key="1">
    <citation type="journal article" date="2013" name="Nature">
        <title>Insights into bilaterian evolution from three spiralian genomes.</title>
        <authorList>
            <person name="Simakov O."/>
            <person name="Marletaz F."/>
            <person name="Cho S.J."/>
            <person name="Edsinger-Gonzales E."/>
            <person name="Havlak P."/>
            <person name="Hellsten U."/>
            <person name="Kuo D.H."/>
            <person name="Larsson T."/>
            <person name="Lv J."/>
            <person name="Arendt D."/>
            <person name="Savage R."/>
            <person name="Osoegawa K."/>
            <person name="de Jong P."/>
            <person name="Grimwood J."/>
            <person name="Chapman J.A."/>
            <person name="Shapiro H."/>
            <person name="Aerts A."/>
            <person name="Otillar R.P."/>
            <person name="Terry A.Y."/>
            <person name="Boore J.L."/>
            <person name="Grigoriev I.V."/>
            <person name="Lindberg D.R."/>
            <person name="Seaver E.C."/>
            <person name="Weisblat D.A."/>
            <person name="Putnam N.H."/>
            <person name="Rokhsar D.S."/>
        </authorList>
    </citation>
    <scope>NUCLEOTIDE SEQUENCE [LARGE SCALE GENOMIC DNA]</scope>
</reference>
<dbReference type="InterPro" id="IPR001965">
    <property type="entry name" value="Znf_PHD"/>
</dbReference>
<evidence type="ECO:0000256" key="11">
    <source>
        <dbReference type="ARBA" id="ARBA00022833"/>
    </source>
</evidence>
<evidence type="ECO:0000256" key="2">
    <source>
        <dbReference type="ARBA" id="ARBA00004286"/>
    </source>
</evidence>
<dbReference type="InterPro" id="IPR006560">
    <property type="entry name" value="AWS_dom"/>
</dbReference>
<dbReference type="HOGENOM" id="CLU_004494_2_1_1"/>
<dbReference type="Pfam" id="PF00505">
    <property type="entry name" value="HMG_box"/>
    <property type="match status" value="1"/>
</dbReference>
<dbReference type="InterPro" id="IPR046341">
    <property type="entry name" value="SET_dom_sf"/>
</dbReference>
<dbReference type="SMART" id="SM00293">
    <property type="entry name" value="PWWP"/>
    <property type="match status" value="2"/>
</dbReference>
<evidence type="ECO:0000256" key="13">
    <source>
        <dbReference type="ARBA" id="ARBA00023015"/>
    </source>
</evidence>
<keyword evidence="6" id="KW-0808">Transferase</keyword>
<dbReference type="FunFam" id="2.170.270.10:FF:000002">
    <property type="entry name" value="Histone-lysine N-methyltransferase"/>
    <property type="match status" value="1"/>
</dbReference>
<protein>
    <recommendedName>
        <fullName evidence="25">Histone-lysine N-methyltransferase NSD2</fullName>
    </recommendedName>
</protein>
<keyword evidence="3" id="KW-0158">Chromosome</keyword>
<proteinExistence type="predicted"/>
<dbReference type="Gene3D" id="2.30.30.140">
    <property type="match status" value="2"/>
</dbReference>
<dbReference type="OrthoDB" id="422362at2759"/>
<feature type="region of interest" description="Disordered" evidence="17">
    <location>
        <begin position="246"/>
        <end position="377"/>
    </location>
</feature>
<dbReference type="GO" id="GO:0005634">
    <property type="term" value="C:nucleus"/>
    <property type="evidence" value="ECO:0007669"/>
    <property type="project" value="UniProtKB-SubCell"/>
</dbReference>
<evidence type="ECO:0000313" key="24">
    <source>
        <dbReference type="Proteomes" id="UP000030746"/>
    </source>
</evidence>
<dbReference type="Pfam" id="PF23011">
    <property type="entry name" value="PHD-1st_NSD"/>
    <property type="match status" value="2"/>
</dbReference>
<evidence type="ECO:0000256" key="4">
    <source>
        <dbReference type="ARBA" id="ARBA00022553"/>
    </source>
</evidence>
<dbReference type="GO" id="GO:0140938">
    <property type="term" value="F:histone H3 methyltransferase activity"/>
    <property type="evidence" value="ECO:0007669"/>
    <property type="project" value="UniProtKB-ARBA"/>
</dbReference>
<evidence type="ECO:0000256" key="14">
    <source>
        <dbReference type="ARBA" id="ARBA00023163"/>
    </source>
</evidence>
<dbReference type="SUPFAM" id="SSF63748">
    <property type="entry name" value="Tudor/PWWP/MBT"/>
    <property type="match status" value="2"/>
</dbReference>
<keyword evidence="8" id="KW-0479">Metal-binding</keyword>
<gene>
    <name evidence="23" type="ORF">LOTGIDRAFT_192045</name>
</gene>
<dbReference type="CDD" id="cd20144">
    <property type="entry name" value="PWWP_NSD_rpt1"/>
    <property type="match status" value="1"/>
</dbReference>
<dbReference type="InterPro" id="IPR059153">
    <property type="entry name" value="NSD_PHD-1st"/>
</dbReference>
<keyword evidence="15" id="KW-0539">Nucleus</keyword>
<dbReference type="Pfam" id="PF17982">
    <property type="entry name" value="C5HCH"/>
    <property type="match status" value="1"/>
</dbReference>
<evidence type="ECO:0000256" key="17">
    <source>
        <dbReference type="SAM" id="MobiDB-lite"/>
    </source>
</evidence>
<keyword evidence="5" id="KW-0489">Methyltransferase</keyword>
<keyword evidence="11" id="KW-0862">Zinc</keyword>
<feature type="compositionally biased region" description="Basic and acidic residues" evidence="17">
    <location>
        <begin position="175"/>
        <end position="192"/>
    </location>
</feature>
<dbReference type="PANTHER" id="PTHR22884">
    <property type="entry name" value="SET DOMAIN PROTEINS"/>
    <property type="match status" value="1"/>
</dbReference>
<dbReference type="InterPro" id="IPR041306">
    <property type="entry name" value="C5HCH"/>
</dbReference>
<dbReference type="KEGG" id="lgi:LOTGIDRAFT_192045"/>
<feature type="region of interest" description="Disordered" evidence="17">
    <location>
        <begin position="136"/>
        <end position="192"/>
    </location>
</feature>
<dbReference type="Pfam" id="PF17907">
    <property type="entry name" value="AWS"/>
    <property type="match status" value="1"/>
</dbReference>
<feature type="compositionally biased region" description="Polar residues" evidence="17">
    <location>
        <begin position="160"/>
        <end position="174"/>
    </location>
</feature>
<dbReference type="InterPro" id="IPR055198">
    <property type="entry name" value="NSD_PHD"/>
</dbReference>
<evidence type="ECO:0000256" key="15">
    <source>
        <dbReference type="ARBA" id="ARBA00023242"/>
    </source>
</evidence>
<dbReference type="FunFam" id="3.30.40.10:FF:000025">
    <property type="entry name" value="Histone-lysine N-methyltransferase"/>
    <property type="match status" value="1"/>
</dbReference>
<dbReference type="InterPro" id="IPR013083">
    <property type="entry name" value="Znf_RING/FYVE/PHD"/>
</dbReference>
<dbReference type="InterPro" id="IPR019787">
    <property type="entry name" value="Znf_PHD-finger"/>
</dbReference>
<evidence type="ECO:0000256" key="9">
    <source>
        <dbReference type="ARBA" id="ARBA00022737"/>
    </source>
</evidence>